<comment type="caution">
    <text evidence="1">The sequence shown here is derived from an EMBL/GenBank/DDBJ whole genome shotgun (WGS) entry which is preliminary data.</text>
</comment>
<dbReference type="EMBL" id="VUJU01017411">
    <property type="protein sequence ID" value="KAF0683220.1"/>
    <property type="molecule type" value="Genomic_DNA"/>
</dbReference>
<organism evidence="1 2">
    <name type="scientific">Aphis craccivora</name>
    <name type="common">Cowpea aphid</name>
    <dbReference type="NCBI Taxonomy" id="307492"/>
    <lineage>
        <taxon>Eukaryota</taxon>
        <taxon>Metazoa</taxon>
        <taxon>Ecdysozoa</taxon>
        <taxon>Arthropoda</taxon>
        <taxon>Hexapoda</taxon>
        <taxon>Insecta</taxon>
        <taxon>Pterygota</taxon>
        <taxon>Neoptera</taxon>
        <taxon>Paraneoptera</taxon>
        <taxon>Hemiptera</taxon>
        <taxon>Sternorrhyncha</taxon>
        <taxon>Aphidomorpha</taxon>
        <taxon>Aphidoidea</taxon>
        <taxon>Aphididae</taxon>
        <taxon>Aphidini</taxon>
        <taxon>Aphis</taxon>
        <taxon>Aphis</taxon>
    </lineage>
</organism>
<dbReference type="Proteomes" id="UP000478052">
    <property type="component" value="Unassembled WGS sequence"/>
</dbReference>
<feature type="non-terminal residue" evidence="1">
    <location>
        <position position="44"/>
    </location>
</feature>
<evidence type="ECO:0000313" key="2">
    <source>
        <dbReference type="Proteomes" id="UP000478052"/>
    </source>
</evidence>
<name>A0A6G0VI59_APHCR</name>
<gene>
    <name evidence="1" type="ORF">FWK35_00038465</name>
</gene>
<dbReference type="OrthoDB" id="10048659at2759"/>
<reference evidence="1 2" key="1">
    <citation type="submission" date="2019-08" db="EMBL/GenBank/DDBJ databases">
        <title>Whole genome of Aphis craccivora.</title>
        <authorList>
            <person name="Voronova N.V."/>
            <person name="Shulinski R.S."/>
            <person name="Bandarenka Y.V."/>
            <person name="Zhorov D.G."/>
            <person name="Warner D."/>
        </authorList>
    </citation>
    <scope>NUCLEOTIDE SEQUENCE [LARGE SCALE GENOMIC DNA]</scope>
    <source>
        <strain evidence="1">180601</strain>
        <tissue evidence="1">Whole Body</tissue>
    </source>
</reference>
<accession>A0A6G0VI59</accession>
<protein>
    <submittedName>
        <fullName evidence="1">Uncharacterized protein</fullName>
    </submittedName>
</protein>
<dbReference type="AlphaFoldDB" id="A0A6G0VI59"/>
<sequence length="44" mass="5136">MRFEVNHRLLKISANTSSNRRNICKTLAIKHQLQLNNLFLKGTL</sequence>
<keyword evidence="2" id="KW-1185">Reference proteome</keyword>
<evidence type="ECO:0000313" key="1">
    <source>
        <dbReference type="EMBL" id="KAF0683220.1"/>
    </source>
</evidence>
<proteinExistence type="predicted"/>